<protein>
    <submittedName>
        <fullName evidence="1">Phage tail protein</fullName>
    </submittedName>
</protein>
<dbReference type="Pfam" id="PF06841">
    <property type="entry name" value="Phage_T4_gp19"/>
    <property type="match status" value="1"/>
</dbReference>
<accession>A0ABN6PPA3</accession>
<sequence length="149" mass="16849">MATRIDPSRTYNFLAVFIGLGEISFSEISGIAVDSDVVDYREGNERFNNVRKLPGLRKFANLTFRRGYTPDDRLWQWYARLANGANERYNGSIVLLNEARKPVMRWNFVNAFITKIDGPMLKAAGNEIAIEAMDIAHEGLTMELESQGA</sequence>
<dbReference type="InterPro" id="IPR010667">
    <property type="entry name" value="Phage_T4_Gp19"/>
</dbReference>
<dbReference type="PANTHER" id="PTHR38009">
    <property type="entry name" value="CONSERVED HYPOTHETICAL PHAGE TAIL PROTEIN"/>
    <property type="match status" value="1"/>
</dbReference>
<dbReference type="EMBL" id="AP025730">
    <property type="protein sequence ID" value="BDI05902.1"/>
    <property type="molecule type" value="Genomic_DNA"/>
</dbReference>
<evidence type="ECO:0000313" key="2">
    <source>
        <dbReference type="Proteomes" id="UP001057498"/>
    </source>
</evidence>
<dbReference type="RefSeq" id="WP_251969235.1">
    <property type="nucleotide sequence ID" value="NZ_AP025730.1"/>
</dbReference>
<evidence type="ECO:0000313" key="1">
    <source>
        <dbReference type="EMBL" id="BDI05902.1"/>
    </source>
</evidence>
<dbReference type="InterPro" id="IPR011747">
    <property type="entry name" value="CHP02241"/>
</dbReference>
<dbReference type="PANTHER" id="PTHR38009:SF1">
    <property type="entry name" value="CONSERVED HYPOTHETICAL PHAGE TAIL PROTEIN"/>
    <property type="match status" value="1"/>
</dbReference>
<organism evidence="1 2">
    <name type="scientific">Sphaerotilus microaerophilus</name>
    <dbReference type="NCBI Taxonomy" id="2914710"/>
    <lineage>
        <taxon>Bacteria</taxon>
        <taxon>Pseudomonadati</taxon>
        <taxon>Pseudomonadota</taxon>
        <taxon>Betaproteobacteria</taxon>
        <taxon>Burkholderiales</taxon>
        <taxon>Sphaerotilaceae</taxon>
        <taxon>Sphaerotilus</taxon>
    </lineage>
</organism>
<gene>
    <name evidence="1" type="ORF">CATMQ487_28720</name>
</gene>
<reference evidence="1" key="1">
    <citation type="submission" date="2022-04" db="EMBL/GenBank/DDBJ databases">
        <title>Whole genome sequence of Sphaerotilus sp. FB-5.</title>
        <authorList>
            <person name="Takeda M."/>
            <person name="Narihara S."/>
            <person name="Akimoto M."/>
            <person name="Akimoto R."/>
            <person name="Nishiyashiki S."/>
            <person name="Murakami T."/>
        </authorList>
    </citation>
    <scope>NUCLEOTIDE SEQUENCE</scope>
    <source>
        <strain evidence="1">FB-5</strain>
    </source>
</reference>
<name>A0ABN6PPA3_9BURK</name>
<dbReference type="Proteomes" id="UP001057498">
    <property type="component" value="Chromosome"/>
</dbReference>
<keyword evidence="2" id="KW-1185">Reference proteome</keyword>
<proteinExistence type="predicted"/>
<dbReference type="NCBIfam" id="TIGR02241">
    <property type="entry name" value="conserved hypothetical phage tail region protein"/>
    <property type="match status" value="1"/>
</dbReference>